<evidence type="ECO:0000256" key="5">
    <source>
        <dbReference type="RuleBase" id="RU000562"/>
    </source>
</evidence>
<dbReference type="Pfam" id="PF00829">
    <property type="entry name" value="Ribosomal_L21p"/>
    <property type="match status" value="1"/>
</dbReference>
<dbReference type="SUPFAM" id="SSF141091">
    <property type="entry name" value="L21p-like"/>
    <property type="match status" value="1"/>
</dbReference>
<comment type="function">
    <text evidence="4 5">This protein binds to 23S rRNA in the presence of protein L20.</text>
</comment>
<evidence type="ECO:0000256" key="1">
    <source>
        <dbReference type="ARBA" id="ARBA00008563"/>
    </source>
</evidence>
<protein>
    <recommendedName>
        <fullName evidence="4">Large ribosomal subunit protein bL21</fullName>
    </recommendedName>
</protein>
<dbReference type="GO" id="GO:0005737">
    <property type="term" value="C:cytoplasm"/>
    <property type="evidence" value="ECO:0007669"/>
    <property type="project" value="UniProtKB-ARBA"/>
</dbReference>
<dbReference type="PANTHER" id="PTHR21349">
    <property type="entry name" value="50S RIBOSOMAL PROTEIN L21"/>
    <property type="match status" value="1"/>
</dbReference>
<proteinExistence type="inferred from homology"/>
<dbReference type="GO" id="GO:0019843">
    <property type="term" value="F:rRNA binding"/>
    <property type="evidence" value="ECO:0007669"/>
    <property type="project" value="UniProtKB-UniRule"/>
</dbReference>
<sequence>MKYAVVRIQGKQHLVTAGRPLIVDRLPGKEKDKVEFKEVLLTIDGDKVVVGQPLVKGAAVTAVITAQSRGEKIRVSKFKSKSRYRRVKGHRQWQTELKVVKI</sequence>
<dbReference type="GO" id="GO:0003735">
    <property type="term" value="F:structural constituent of ribosome"/>
    <property type="evidence" value="ECO:0007669"/>
    <property type="project" value="InterPro"/>
</dbReference>
<keyword evidence="3 4" id="KW-0687">Ribonucleoprotein</keyword>
<dbReference type="HAMAP" id="MF_01363">
    <property type="entry name" value="Ribosomal_bL21"/>
    <property type="match status" value="1"/>
</dbReference>
<dbReference type="STRING" id="1805034.AUJ59_02460"/>
<comment type="subunit">
    <text evidence="4">Part of the 50S ribosomal subunit. Contacts protein L20.</text>
</comment>
<evidence type="ECO:0000313" key="7">
    <source>
        <dbReference type="Proteomes" id="UP000183144"/>
    </source>
</evidence>
<dbReference type="NCBIfam" id="TIGR00061">
    <property type="entry name" value="L21"/>
    <property type="match status" value="1"/>
</dbReference>
<dbReference type="AlphaFoldDB" id="A0A1J4RQ24"/>
<name>A0A1J4RQ24_9BACT</name>
<organism evidence="6 7">
    <name type="scientific">Candidatus Beckwithbacteria bacterium CG1_02_47_37</name>
    <dbReference type="NCBI Taxonomy" id="1805034"/>
    <lineage>
        <taxon>Bacteria</taxon>
        <taxon>Candidatus Beckwithiibacteriota</taxon>
    </lineage>
</organism>
<comment type="similarity">
    <text evidence="1 4 5">Belongs to the bacterial ribosomal protein bL21 family.</text>
</comment>
<dbReference type="InterPro" id="IPR028909">
    <property type="entry name" value="bL21-like"/>
</dbReference>
<gene>
    <name evidence="4" type="primary">rplU</name>
    <name evidence="6" type="ORF">AUJ59_02460</name>
</gene>
<dbReference type="Proteomes" id="UP000183144">
    <property type="component" value="Unassembled WGS sequence"/>
</dbReference>
<reference evidence="6 7" key="1">
    <citation type="journal article" date="2016" name="Environ. Microbiol.">
        <title>Genomic resolution of a cold subsurface aquifer community provides metabolic insights for novel microbes adapted to high CO concentrations.</title>
        <authorList>
            <person name="Probst A.J."/>
            <person name="Castelle C.J."/>
            <person name="Singh A."/>
            <person name="Brown C.T."/>
            <person name="Anantharaman K."/>
            <person name="Sharon I."/>
            <person name="Hug L.A."/>
            <person name="Burstein D."/>
            <person name="Emerson J.B."/>
            <person name="Thomas B.C."/>
            <person name="Banfield J.F."/>
        </authorList>
    </citation>
    <scope>NUCLEOTIDE SEQUENCE [LARGE SCALE GENOMIC DNA]</scope>
    <source>
        <strain evidence="6">CG1_02_47_37</strain>
    </source>
</reference>
<accession>A0A1J4RQ24</accession>
<dbReference type="InterPro" id="IPR036164">
    <property type="entry name" value="bL21-like_sf"/>
</dbReference>
<dbReference type="PANTHER" id="PTHR21349:SF0">
    <property type="entry name" value="LARGE RIBOSOMAL SUBUNIT PROTEIN BL21M"/>
    <property type="match status" value="1"/>
</dbReference>
<evidence type="ECO:0000256" key="4">
    <source>
        <dbReference type="HAMAP-Rule" id="MF_01363"/>
    </source>
</evidence>
<keyword evidence="2 4" id="KW-0689">Ribosomal protein</keyword>
<dbReference type="EMBL" id="MNUI01000042">
    <property type="protein sequence ID" value="OIN89128.1"/>
    <property type="molecule type" value="Genomic_DNA"/>
</dbReference>
<dbReference type="InterPro" id="IPR001787">
    <property type="entry name" value="Ribosomal_bL21"/>
</dbReference>
<dbReference type="GO" id="GO:0005840">
    <property type="term" value="C:ribosome"/>
    <property type="evidence" value="ECO:0007669"/>
    <property type="project" value="UniProtKB-KW"/>
</dbReference>
<evidence type="ECO:0000313" key="6">
    <source>
        <dbReference type="EMBL" id="OIN89128.1"/>
    </source>
</evidence>
<keyword evidence="4 5" id="KW-0694">RNA-binding</keyword>
<evidence type="ECO:0000256" key="2">
    <source>
        <dbReference type="ARBA" id="ARBA00022980"/>
    </source>
</evidence>
<dbReference type="GO" id="GO:1990904">
    <property type="term" value="C:ribonucleoprotein complex"/>
    <property type="evidence" value="ECO:0007669"/>
    <property type="project" value="UniProtKB-KW"/>
</dbReference>
<evidence type="ECO:0000256" key="3">
    <source>
        <dbReference type="ARBA" id="ARBA00023274"/>
    </source>
</evidence>
<dbReference type="GO" id="GO:0006412">
    <property type="term" value="P:translation"/>
    <property type="evidence" value="ECO:0007669"/>
    <property type="project" value="UniProtKB-UniRule"/>
</dbReference>
<keyword evidence="4 5" id="KW-0699">rRNA-binding</keyword>
<comment type="caution">
    <text evidence="6">The sequence shown here is derived from an EMBL/GenBank/DDBJ whole genome shotgun (WGS) entry which is preliminary data.</text>
</comment>